<evidence type="ECO:0000313" key="1">
    <source>
        <dbReference type="EMBL" id="KAK3800335.1"/>
    </source>
</evidence>
<dbReference type="EMBL" id="JAWDGP010000460">
    <property type="protein sequence ID" value="KAK3800335.1"/>
    <property type="molecule type" value="Genomic_DNA"/>
</dbReference>
<protein>
    <submittedName>
        <fullName evidence="1">Uncharacterized protein</fullName>
    </submittedName>
</protein>
<reference evidence="1" key="1">
    <citation type="journal article" date="2023" name="G3 (Bethesda)">
        <title>A reference genome for the long-term kleptoplast-retaining sea slug Elysia crispata morphotype clarki.</title>
        <authorList>
            <person name="Eastman K.E."/>
            <person name="Pendleton A.L."/>
            <person name="Shaikh M.A."/>
            <person name="Suttiyut T."/>
            <person name="Ogas R."/>
            <person name="Tomko P."/>
            <person name="Gavelis G."/>
            <person name="Widhalm J.R."/>
            <person name="Wisecaver J.H."/>
        </authorList>
    </citation>
    <scope>NUCLEOTIDE SEQUENCE</scope>
    <source>
        <strain evidence="1">ECLA1</strain>
    </source>
</reference>
<name>A0AAE1B6V9_9GAST</name>
<gene>
    <name evidence="1" type="ORF">RRG08_018785</name>
</gene>
<accession>A0AAE1B6V9</accession>
<dbReference type="AlphaFoldDB" id="A0AAE1B6V9"/>
<comment type="caution">
    <text evidence="1">The sequence shown here is derived from an EMBL/GenBank/DDBJ whole genome shotgun (WGS) entry which is preliminary data.</text>
</comment>
<evidence type="ECO:0000313" key="2">
    <source>
        <dbReference type="Proteomes" id="UP001283361"/>
    </source>
</evidence>
<sequence length="77" mass="7908">MTPGRGGNILTPELSGSLGSPNLLQVTLYITTSLIIKSLTSNGASLLELDGVEKSHTPDLTAASWVATAASLNNVDL</sequence>
<organism evidence="1 2">
    <name type="scientific">Elysia crispata</name>
    <name type="common">lettuce slug</name>
    <dbReference type="NCBI Taxonomy" id="231223"/>
    <lineage>
        <taxon>Eukaryota</taxon>
        <taxon>Metazoa</taxon>
        <taxon>Spiralia</taxon>
        <taxon>Lophotrochozoa</taxon>
        <taxon>Mollusca</taxon>
        <taxon>Gastropoda</taxon>
        <taxon>Heterobranchia</taxon>
        <taxon>Euthyneura</taxon>
        <taxon>Panpulmonata</taxon>
        <taxon>Sacoglossa</taxon>
        <taxon>Placobranchoidea</taxon>
        <taxon>Plakobranchidae</taxon>
        <taxon>Elysia</taxon>
    </lineage>
</organism>
<dbReference type="Proteomes" id="UP001283361">
    <property type="component" value="Unassembled WGS sequence"/>
</dbReference>
<proteinExistence type="predicted"/>
<keyword evidence="2" id="KW-1185">Reference proteome</keyword>